<dbReference type="AlphaFoldDB" id="A0A6J6ZQ60"/>
<protein>
    <submittedName>
        <fullName evidence="2">Unannotated protein</fullName>
    </submittedName>
</protein>
<name>A0A6J6ZQ60_9ZZZZ</name>
<dbReference type="EMBL" id="CAFAAL010000277">
    <property type="protein sequence ID" value="CAB4822803.1"/>
    <property type="molecule type" value="Genomic_DNA"/>
</dbReference>
<reference evidence="2" key="1">
    <citation type="submission" date="2020-05" db="EMBL/GenBank/DDBJ databases">
        <authorList>
            <person name="Chiriac C."/>
            <person name="Salcher M."/>
            <person name="Ghai R."/>
            <person name="Kavagutti S V."/>
        </authorList>
    </citation>
    <scope>NUCLEOTIDE SEQUENCE</scope>
</reference>
<evidence type="ECO:0000256" key="1">
    <source>
        <dbReference type="SAM" id="MobiDB-lite"/>
    </source>
</evidence>
<evidence type="ECO:0000313" key="2">
    <source>
        <dbReference type="EMBL" id="CAB4822803.1"/>
    </source>
</evidence>
<sequence length="40" mass="4473">MFDIATLVNEECTRSARGTNQLLPPTFDGTGSIEGDRFRR</sequence>
<gene>
    <name evidence="2" type="ORF">UFOPK3004_01931</name>
</gene>
<organism evidence="2">
    <name type="scientific">freshwater metagenome</name>
    <dbReference type="NCBI Taxonomy" id="449393"/>
    <lineage>
        <taxon>unclassified sequences</taxon>
        <taxon>metagenomes</taxon>
        <taxon>ecological metagenomes</taxon>
    </lineage>
</organism>
<accession>A0A6J6ZQ60</accession>
<proteinExistence type="predicted"/>
<feature type="region of interest" description="Disordered" evidence="1">
    <location>
        <begin position="16"/>
        <end position="40"/>
    </location>
</feature>